<evidence type="ECO:0000259" key="2">
    <source>
        <dbReference type="SMART" id="SM00458"/>
    </source>
</evidence>
<evidence type="ECO:0000313" key="4">
    <source>
        <dbReference type="Proteomes" id="UP001500879"/>
    </source>
</evidence>
<feature type="signal peptide" evidence="1">
    <location>
        <begin position="1"/>
        <end position="27"/>
    </location>
</feature>
<sequence length="237" mass="25151">MRRTAATLVTALLALLAALALPSAAQADAPGNCTTRHDGPAGFASCTGVSPGTMWRAEVACFYLIGDQPVTYWVTGNVVTGDGTSSALCNRPRSWATKTIRPVVVGVTGQQGRLVGYGNKCVDIRHGSTTIATPVQIYDCNGTGAQWWTLGSDRTVRALGMCLNVVWGRSENGTKVEIYDCIPSSQGEQWVPQADGSLKNVLTGKCLDDLGFDTTNGTQLGIWDCNGLPNQKWVLTP</sequence>
<reference evidence="3 4" key="1">
    <citation type="journal article" date="2019" name="Int. J. Syst. Evol. Microbiol.">
        <title>The Global Catalogue of Microorganisms (GCM) 10K type strain sequencing project: providing services to taxonomists for standard genome sequencing and annotation.</title>
        <authorList>
            <consortium name="The Broad Institute Genomics Platform"/>
            <consortium name="The Broad Institute Genome Sequencing Center for Infectious Disease"/>
            <person name="Wu L."/>
            <person name="Ma J."/>
        </authorList>
    </citation>
    <scope>NUCLEOTIDE SEQUENCE [LARGE SCALE GENOMIC DNA]</scope>
    <source>
        <strain evidence="3 4">JCM 4788</strain>
    </source>
</reference>
<proteinExistence type="predicted"/>
<dbReference type="CDD" id="cd23451">
    <property type="entry name" value="beta-trefoil_Ricin_laminarinase"/>
    <property type="match status" value="1"/>
</dbReference>
<evidence type="ECO:0000313" key="3">
    <source>
        <dbReference type="EMBL" id="GAA0399971.1"/>
    </source>
</evidence>
<organism evidence="3 4">
    <name type="scientific">Streptomyces luteireticuli</name>
    <dbReference type="NCBI Taxonomy" id="173858"/>
    <lineage>
        <taxon>Bacteria</taxon>
        <taxon>Bacillati</taxon>
        <taxon>Actinomycetota</taxon>
        <taxon>Actinomycetes</taxon>
        <taxon>Kitasatosporales</taxon>
        <taxon>Streptomycetaceae</taxon>
        <taxon>Streptomyces</taxon>
    </lineage>
</organism>
<dbReference type="Proteomes" id="UP001500879">
    <property type="component" value="Unassembled WGS sequence"/>
</dbReference>
<feature type="domain" description="Ricin B lectin" evidence="2">
    <location>
        <begin position="108"/>
        <end position="236"/>
    </location>
</feature>
<dbReference type="Gene3D" id="2.80.10.50">
    <property type="match status" value="2"/>
</dbReference>
<dbReference type="Pfam" id="PF00652">
    <property type="entry name" value="Ricin_B_lectin"/>
    <property type="match status" value="1"/>
</dbReference>
<keyword evidence="1" id="KW-0732">Signal</keyword>
<comment type="caution">
    <text evidence="3">The sequence shown here is derived from an EMBL/GenBank/DDBJ whole genome shotgun (WGS) entry which is preliminary data.</text>
</comment>
<keyword evidence="4" id="KW-1185">Reference proteome</keyword>
<evidence type="ECO:0000256" key="1">
    <source>
        <dbReference type="SAM" id="SignalP"/>
    </source>
</evidence>
<dbReference type="RefSeq" id="WP_344022468.1">
    <property type="nucleotide sequence ID" value="NZ_BAAABX010000023.1"/>
</dbReference>
<dbReference type="SUPFAM" id="SSF50370">
    <property type="entry name" value="Ricin B-like lectins"/>
    <property type="match status" value="1"/>
</dbReference>
<accession>A0ABN0YLS2</accession>
<gene>
    <name evidence="3" type="ORF">GCM10010357_21230</name>
</gene>
<dbReference type="SMART" id="SM00458">
    <property type="entry name" value="RICIN"/>
    <property type="match status" value="1"/>
</dbReference>
<dbReference type="EMBL" id="BAAABX010000023">
    <property type="protein sequence ID" value="GAA0399971.1"/>
    <property type="molecule type" value="Genomic_DNA"/>
</dbReference>
<dbReference type="InterPro" id="IPR000772">
    <property type="entry name" value="Ricin_B_lectin"/>
</dbReference>
<feature type="chain" id="PRO_5045233094" description="Ricin B lectin domain-containing protein" evidence="1">
    <location>
        <begin position="28"/>
        <end position="237"/>
    </location>
</feature>
<name>A0ABN0YLS2_9ACTN</name>
<protein>
    <recommendedName>
        <fullName evidence="2">Ricin B lectin domain-containing protein</fullName>
    </recommendedName>
</protein>
<dbReference type="PROSITE" id="PS50231">
    <property type="entry name" value="RICIN_B_LECTIN"/>
    <property type="match status" value="1"/>
</dbReference>
<dbReference type="InterPro" id="IPR035992">
    <property type="entry name" value="Ricin_B-like_lectins"/>
</dbReference>